<evidence type="ECO:0000313" key="2">
    <source>
        <dbReference type="Proteomes" id="UP001495147"/>
    </source>
</evidence>
<name>A0ABV0FVX5_9BURK</name>
<evidence type="ECO:0000313" key="1">
    <source>
        <dbReference type="EMBL" id="MEO3690063.1"/>
    </source>
</evidence>
<organism evidence="1 2">
    <name type="scientific">Roseateles paludis</name>
    <dbReference type="NCBI Taxonomy" id="3145238"/>
    <lineage>
        <taxon>Bacteria</taxon>
        <taxon>Pseudomonadati</taxon>
        <taxon>Pseudomonadota</taxon>
        <taxon>Betaproteobacteria</taxon>
        <taxon>Burkholderiales</taxon>
        <taxon>Sphaerotilaceae</taxon>
        <taxon>Roseateles</taxon>
    </lineage>
</organism>
<evidence type="ECO:0008006" key="3">
    <source>
        <dbReference type="Google" id="ProtNLM"/>
    </source>
</evidence>
<accession>A0ABV0FVX5</accession>
<dbReference type="RefSeq" id="WP_347702898.1">
    <property type="nucleotide sequence ID" value="NZ_JBDPZD010000001.1"/>
</dbReference>
<dbReference type="EMBL" id="JBDPZD010000001">
    <property type="protein sequence ID" value="MEO3690063.1"/>
    <property type="molecule type" value="Genomic_DNA"/>
</dbReference>
<gene>
    <name evidence="1" type="ORF">ABDJ85_01195</name>
</gene>
<protein>
    <recommendedName>
        <fullName evidence="3">PilZ domain-containing protein</fullName>
    </recommendedName>
</protein>
<comment type="caution">
    <text evidence="1">The sequence shown here is derived from an EMBL/GenBank/DDBJ whole genome shotgun (WGS) entry which is preliminary data.</text>
</comment>
<keyword evidence="2" id="KW-1185">Reference proteome</keyword>
<sequence length="144" mass="16107">MPDYSELRQHVRTDLPGAQHDADSLPGWVFKPVTFGKGPAGLVLNLSDGGIQLMTSPQEPLEDGRYEVVLLLGKADVEPQDDEQMYFSNAIVERAWSRPADRMGIVHGMRFISSDSSAEKFLREHQQALENGQWVRCVLLKVEG</sequence>
<reference evidence="1 2" key="1">
    <citation type="submission" date="2024-05" db="EMBL/GenBank/DDBJ databases">
        <title>Roseateles sp. DJS-2-20 16S ribosomal RNA gene Genome sequencing and assembly.</title>
        <authorList>
            <person name="Woo H."/>
        </authorList>
    </citation>
    <scope>NUCLEOTIDE SEQUENCE [LARGE SCALE GENOMIC DNA]</scope>
    <source>
        <strain evidence="1 2">DJS-2-20</strain>
    </source>
</reference>
<proteinExistence type="predicted"/>
<dbReference type="Proteomes" id="UP001495147">
    <property type="component" value="Unassembled WGS sequence"/>
</dbReference>